<gene>
    <name evidence="2" type="ORF">KIW84_020953</name>
</gene>
<accession>A0A9D5B8M9</accession>
<evidence type="ECO:0000256" key="1">
    <source>
        <dbReference type="SAM" id="MobiDB-lite"/>
    </source>
</evidence>
<dbReference type="Gramene" id="Psat02G0095300-T1">
    <property type="protein sequence ID" value="KAI5433911.1"/>
    <property type="gene ID" value="KIW84_020953"/>
</dbReference>
<organism evidence="2 3">
    <name type="scientific">Pisum sativum</name>
    <name type="common">Garden pea</name>
    <name type="synonym">Lathyrus oleraceus</name>
    <dbReference type="NCBI Taxonomy" id="3888"/>
    <lineage>
        <taxon>Eukaryota</taxon>
        <taxon>Viridiplantae</taxon>
        <taxon>Streptophyta</taxon>
        <taxon>Embryophyta</taxon>
        <taxon>Tracheophyta</taxon>
        <taxon>Spermatophyta</taxon>
        <taxon>Magnoliopsida</taxon>
        <taxon>eudicotyledons</taxon>
        <taxon>Gunneridae</taxon>
        <taxon>Pentapetalae</taxon>
        <taxon>rosids</taxon>
        <taxon>fabids</taxon>
        <taxon>Fabales</taxon>
        <taxon>Fabaceae</taxon>
        <taxon>Papilionoideae</taxon>
        <taxon>50 kb inversion clade</taxon>
        <taxon>NPAAA clade</taxon>
        <taxon>Hologalegina</taxon>
        <taxon>IRL clade</taxon>
        <taxon>Fabeae</taxon>
        <taxon>Lathyrus</taxon>
    </lineage>
</organism>
<protein>
    <submittedName>
        <fullName evidence="2">Uncharacterized protein</fullName>
    </submittedName>
</protein>
<feature type="region of interest" description="Disordered" evidence="1">
    <location>
        <begin position="294"/>
        <end position="319"/>
    </location>
</feature>
<evidence type="ECO:0000313" key="3">
    <source>
        <dbReference type="Proteomes" id="UP001058974"/>
    </source>
</evidence>
<dbReference type="EMBL" id="JAMSHJ010000002">
    <property type="protein sequence ID" value="KAI5433911.1"/>
    <property type="molecule type" value="Genomic_DNA"/>
</dbReference>
<sequence>MKMVFVTPRPRGRSAIYSMARTPYARIYRTSTLKGGGHAVQDEPSSSTESAIDHSMLSGSTQEGIKHASVIVAVPESFVAMDCFPLPSSVVSHGINDGNFVPKAIEAAEKIKECCSHPRPDTEHKQANATIKEKEFLISNLLKSEKELVEHAIELRVELENAASDVSNLFSKIERKVLGQMHRTVHQTINKVPLFFPREIPFQVSSYQESVDENAKMETDEAPTAAAAPPPSSNDCDVNMQDAKATADTNGAINGVHETGDKPVQMDTDAKVRGIALQGKMAFSETEFCVANNVSDDENKGDNADSQDAENSYHYGDDVQRSPRDVLLSNDFNMQNLMSCPVAGDGFTISNSNNELIEDLPNALSDIYSHGMTSELPDGIIAEFTAISGQAFKAKVGPGGPIER</sequence>
<feature type="region of interest" description="Disordered" evidence="1">
    <location>
        <begin position="211"/>
        <end position="239"/>
    </location>
</feature>
<name>A0A9D5B8M9_PEA</name>
<feature type="region of interest" description="Disordered" evidence="1">
    <location>
        <begin position="33"/>
        <end position="55"/>
    </location>
</feature>
<keyword evidence="3" id="KW-1185">Reference proteome</keyword>
<evidence type="ECO:0000313" key="2">
    <source>
        <dbReference type="EMBL" id="KAI5433911.1"/>
    </source>
</evidence>
<dbReference type="Proteomes" id="UP001058974">
    <property type="component" value="Chromosome 2"/>
</dbReference>
<reference evidence="2 3" key="1">
    <citation type="journal article" date="2022" name="Nat. Genet.">
        <title>Improved pea reference genome and pan-genome highlight genomic features and evolutionary characteristics.</title>
        <authorList>
            <person name="Yang T."/>
            <person name="Liu R."/>
            <person name="Luo Y."/>
            <person name="Hu S."/>
            <person name="Wang D."/>
            <person name="Wang C."/>
            <person name="Pandey M.K."/>
            <person name="Ge S."/>
            <person name="Xu Q."/>
            <person name="Li N."/>
            <person name="Li G."/>
            <person name="Huang Y."/>
            <person name="Saxena R.K."/>
            <person name="Ji Y."/>
            <person name="Li M."/>
            <person name="Yan X."/>
            <person name="He Y."/>
            <person name="Liu Y."/>
            <person name="Wang X."/>
            <person name="Xiang C."/>
            <person name="Varshney R.K."/>
            <person name="Ding H."/>
            <person name="Gao S."/>
            <person name="Zong X."/>
        </authorList>
    </citation>
    <scope>NUCLEOTIDE SEQUENCE [LARGE SCALE GENOMIC DNA]</scope>
    <source>
        <strain evidence="2 3">cv. Zhongwan 6</strain>
    </source>
</reference>
<dbReference type="AlphaFoldDB" id="A0A9D5B8M9"/>
<proteinExistence type="predicted"/>
<comment type="caution">
    <text evidence="2">The sequence shown here is derived from an EMBL/GenBank/DDBJ whole genome shotgun (WGS) entry which is preliminary data.</text>
</comment>